<evidence type="ECO:0000313" key="2">
    <source>
        <dbReference type="Proteomes" id="UP000799767"/>
    </source>
</evidence>
<accession>A0A6A6PH08</accession>
<evidence type="ECO:0000313" key="1">
    <source>
        <dbReference type="EMBL" id="KAF2479021.1"/>
    </source>
</evidence>
<organism evidence="1 2">
    <name type="scientific">Neohortaea acidophila</name>
    <dbReference type="NCBI Taxonomy" id="245834"/>
    <lineage>
        <taxon>Eukaryota</taxon>
        <taxon>Fungi</taxon>
        <taxon>Dikarya</taxon>
        <taxon>Ascomycota</taxon>
        <taxon>Pezizomycotina</taxon>
        <taxon>Dothideomycetes</taxon>
        <taxon>Dothideomycetidae</taxon>
        <taxon>Mycosphaerellales</taxon>
        <taxon>Teratosphaeriaceae</taxon>
        <taxon>Neohortaea</taxon>
    </lineage>
</organism>
<dbReference type="RefSeq" id="XP_033585591.1">
    <property type="nucleotide sequence ID" value="XM_033738427.1"/>
</dbReference>
<dbReference type="GeneID" id="54479429"/>
<name>A0A6A6PH08_9PEZI</name>
<protein>
    <submittedName>
        <fullName evidence="1">Uncharacterized protein</fullName>
    </submittedName>
</protein>
<proteinExistence type="predicted"/>
<dbReference type="Proteomes" id="UP000799767">
    <property type="component" value="Unassembled WGS sequence"/>
</dbReference>
<sequence length="163" mass="18891">MPYVPWQCPSRIEGLRQYLRLPLAARWRHHRTFGPILAGRLSSHLTCMKDGSDSIGSREFLDMLTPRPCFPLHLRRAGPYACVSESRRQESIKQSTQSYHTHLRRFLGPSCTHRASSRHWLDFTRVWHVSATSINRTTNSAVSRMVVRRSVCLAHVKLLHDFT</sequence>
<reference evidence="1" key="1">
    <citation type="journal article" date="2020" name="Stud. Mycol.">
        <title>101 Dothideomycetes genomes: a test case for predicting lifestyles and emergence of pathogens.</title>
        <authorList>
            <person name="Haridas S."/>
            <person name="Albert R."/>
            <person name="Binder M."/>
            <person name="Bloem J."/>
            <person name="Labutti K."/>
            <person name="Salamov A."/>
            <person name="Andreopoulos B."/>
            <person name="Baker S."/>
            <person name="Barry K."/>
            <person name="Bills G."/>
            <person name="Bluhm B."/>
            <person name="Cannon C."/>
            <person name="Castanera R."/>
            <person name="Culley D."/>
            <person name="Daum C."/>
            <person name="Ezra D."/>
            <person name="Gonzalez J."/>
            <person name="Henrissat B."/>
            <person name="Kuo A."/>
            <person name="Liang C."/>
            <person name="Lipzen A."/>
            <person name="Lutzoni F."/>
            <person name="Magnuson J."/>
            <person name="Mondo S."/>
            <person name="Nolan M."/>
            <person name="Ohm R."/>
            <person name="Pangilinan J."/>
            <person name="Park H.-J."/>
            <person name="Ramirez L."/>
            <person name="Alfaro M."/>
            <person name="Sun H."/>
            <person name="Tritt A."/>
            <person name="Yoshinaga Y."/>
            <person name="Zwiers L.-H."/>
            <person name="Turgeon B."/>
            <person name="Goodwin S."/>
            <person name="Spatafora J."/>
            <person name="Crous P."/>
            <person name="Grigoriev I."/>
        </authorList>
    </citation>
    <scope>NUCLEOTIDE SEQUENCE</scope>
    <source>
        <strain evidence="1">CBS 113389</strain>
    </source>
</reference>
<dbReference type="EMBL" id="MU001642">
    <property type="protein sequence ID" value="KAF2479021.1"/>
    <property type="molecule type" value="Genomic_DNA"/>
</dbReference>
<gene>
    <name evidence="1" type="ORF">BDY17DRAFT_47540</name>
</gene>
<dbReference type="AlphaFoldDB" id="A0A6A6PH08"/>
<keyword evidence="2" id="KW-1185">Reference proteome</keyword>